<name>A0A134BI40_9BACT</name>
<reference evidence="1 2" key="1">
    <citation type="submission" date="2016-01" db="EMBL/GenBank/DDBJ databases">
        <authorList>
            <person name="Oliw E.H."/>
        </authorList>
    </citation>
    <scope>NUCLEOTIDE SEQUENCE [LARGE SCALE GENOMIC DNA]</scope>
    <source>
        <strain evidence="1 2">DNF00307</strain>
    </source>
</reference>
<proteinExistence type="predicted"/>
<accession>A0A134BI40</accession>
<dbReference type="AlphaFoldDB" id="A0A134BI40"/>
<organism evidence="1">
    <name type="scientific">Prevotella amnii</name>
    <dbReference type="NCBI Taxonomy" id="419005"/>
    <lineage>
        <taxon>Bacteria</taxon>
        <taxon>Pseudomonadati</taxon>
        <taxon>Bacteroidota</taxon>
        <taxon>Bacteroidia</taxon>
        <taxon>Bacteroidales</taxon>
        <taxon>Prevotellaceae</taxon>
        <taxon>Prevotella</taxon>
    </lineage>
</organism>
<comment type="caution">
    <text evidence="1">The sequence shown here is derived from an EMBL/GenBank/DDBJ whole genome shotgun (WGS) entry which is preliminary data.</text>
</comment>
<evidence type="ECO:0000313" key="1">
    <source>
        <dbReference type="EMBL" id="KXB79604.1"/>
    </source>
</evidence>
<sequence>MQIYFRDLPNIYVIFLKIKKQKSTFNTLKIHYIYMPVGVNADYTF</sequence>
<dbReference type="EMBL" id="LSDL01000025">
    <property type="protein sequence ID" value="KXB79604.1"/>
    <property type="molecule type" value="Genomic_DNA"/>
</dbReference>
<evidence type="ECO:0000313" key="2">
    <source>
        <dbReference type="Proteomes" id="UP000070531"/>
    </source>
</evidence>
<dbReference type="Proteomes" id="UP000070531">
    <property type="component" value="Unassembled WGS sequence"/>
</dbReference>
<protein>
    <submittedName>
        <fullName evidence="1">Uncharacterized protein</fullName>
    </submittedName>
</protein>
<gene>
    <name evidence="1" type="ORF">HMPREF1860_00602</name>
</gene>